<dbReference type="SUPFAM" id="SSF47090">
    <property type="entry name" value="PGBD-like"/>
    <property type="match status" value="2"/>
</dbReference>
<feature type="domain" description="Peptidoglycan binding-like" evidence="2">
    <location>
        <begin position="193"/>
        <end position="253"/>
    </location>
</feature>
<evidence type="ECO:0000256" key="1">
    <source>
        <dbReference type="SAM" id="MobiDB-lite"/>
    </source>
</evidence>
<dbReference type="InterPro" id="IPR036365">
    <property type="entry name" value="PGBD-like_sf"/>
</dbReference>
<dbReference type="RefSeq" id="WP_404635767.1">
    <property type="nucleotide sequence ID" value="NZ_JADIKM010000006.1"/>
</dbReference>
<keyword evidence="5" id="KW-1185">Reference proteome</keyword>
<dbReference type="InterPro" id="IPR046519">
    <property type="entry name" value="X-Tfes_XVIPCD"/>
</dbReference>
<sequence length="475" mass="50581">MSRYTITENVGSSVLPVHSYEDLHKHHPSAGRQPNREYGTIHGEFEEIRHADGRTFVKKDFILSQDGRGPVEIPAPVSGYAHFLHDDYNTVQIYDKPYGTPGAKREGQVLHMVRGSSPFGEGAHVSYGQPLGEMGQTGSPGSIHAHVELEVGQFQRYIRDINDGTIRPGVTPRGVGADQPASIGGEVLANGSRGPAVTALQQHLSTLGYTDAQGHALKVDGAFGPATQHAVEAFQRDHRLTVDGKAGPQTDAAIEQALAKQSVTRLQTELNALGYRDARGQALQVDGDFGANTRFAVEAFQRDHRLTVDGKVGPQTQGALEQALKSQPAQAAQAAQAATATVVLLSDPKNPDHALYEQALAQVKHIDEQMGRPSDEHTQHLAAAAVPVAKAHGLTRIDAIALSDDGSRTFVAQNDSPVKRIVELPTAQAVATPIEQSSAAAQRMKAPPAQPPIQPHGNELPAPTQGQARGATLVA</sequence>
<evidence type="ECO:0000259" key="3">
    <source>
        <dbReference type="Pfam" id="PF20410"/>
    </source>
</evidence>
<name>A0ABW8JXM4_9GAMM</name>
<dbReference type="Pfam" id="PF01471">
    <property type="entry name" value="PG_binding_1"/>
    <property type="match status" value="2"/>
</dbReference>
<reference evidence="4 5" key="1">
    <citation type="submission" date="2020-10" db="EMBL/GenBank/DDBJ databases">
        <title>Phylogeny of dyella-like bacteria.</title>
        <authorList>
            <person name="Fu J."/>
        </authorList>
    </citation>
    <scope>NUCLEOTIDE SEQUENCE [LARGE SCALE GENOMIC DNA]</scope>
    <source>
        <strain evidence="4 5">Gsoil3046</strain>
    </source>
</reference>
<protein>
    <submittedName>
        <fullName evidence="4">Peptidoglycan-binding protein</fullName>
    </submittedName>
</protein>
<organism evidence="4 5">
    <name type="scientific">Dyella ginsengisoli</name>
    <dbReference type="NCBI Taxonomy" id="363848"/>
    <lineage>
        <taxon>Bacteria</taxon>
        <taxon>Pseudomonadati</taxon>
        <taxon>Pseudomonadota</taxon>
        <taxon>Gammaproteobacteria</taxon>
        <taxon>Lysobacterales</taxon>
        <taxon>Rhodanobacteraceae</taxon>
        <taxon>Dyella</taxon>
    </lineage>
</organism>
<feature type="region of interest" description="Disordered" evidence="1">
    <location>
        <begin position="433"/>
        <end position="475"/>
    </location>
</feature>
<evidence type="ECO:0000313" key="5">
    <source>
        <dbReference type="Proteomes" id="UP001620460"/>
    </source>
</evidence>
<comment type="caution">
    <text evidence="4">The sequence shown here is derived from an EMBL/GenBank/DDBJ whole genome shotgun (WGS) entry which is preliminary data.</text>
</comment>
<dbReference type="Proteomes" id="UP001620460">
    <property type="component" value="Unassembled WGS sequence"/>
</dbReference>
<evidence type="ECO:0000313" key="4">
    <source>
        <dbReference type="EMBL" id="MFK2905912.1"/>
    </source>
</evidence>
<accession>A0ABW8JXM4</accession>
<gene>
    <name evidence="4" type="ORF">ISP17_18270</name>
</gene>
<evidence type="ECO:0000259" key="2">
    <source>
        <dbReference type="Pfam" id="PF01471"/>
    </source>
</evidence>
<dbReference type="InterPro" id="IPR036366">
    <property type="entry name" value="PGBDSf"/>
</dbReference>
<feature type="domain" description="Peptidoglycan binding-like" evidence="2">
    <location>
        <begin position="261"/>
        <end position="320"/>
    </location>
</feature>
<feature type="domain" description="X-Tfes XVIPCD" evidence="3">
    <location>
        <begin position="347"/>
        <end position="442"/>
    </location>
</feature>
<dbReference type="InterPro" id="IPR002477">
    <property type="entry name" value="Peptidoglycan-bd-like"/>
</dbReference>
<proteinExistence type="predicted"/>
<dbReference type="Gene3D" id="1.10.101.10">
    <property type="entry name" value="PGBD-like superfamily/PGBD"/>
    <property type="match status" value="2"/>
</dbReference>
<dbReference type="Pfam" id="PF20410">
    <property type="entry name" value="X-Tfes_XVIPCD"/>
    <property type="match status" value="1"/>
</dbReference>
<dbReference type="EMBL" id="JADIKM010000006">
    <property type="protein sequence ID" value="MFK2905912.1"/>
    <property type="molecule type" value="Genomic_DNA"/>
</dbReference>